<keyword evidence="5" id="KW-1185">Reference proteome</keyword>
<evidence type="ECO:0000313" key="5">
    <source>
        <dbReference type="Proteomes" id="UP000005332"/>
    </source>
</evidence>
<dbReference type="InterPro" id="IPR016163">
    <property type="entry name" value="Ald_DH_C"/>
</dbReference>
<dbReference type="Gene3D" id="3.40.605.10">
    <property type="entry name" value="Aldehyde Dehydrogenase, Chain A, domain 1"/>
    <property type="match status" value="1"/>
</dbReference>
<reference evidence="4 5" key="1">
    <citation type="submission" date="2011-06" db="EMBL/GenBank/DDBJ databases">
        <authorList>
            <person name="Muzny D."/>
            <person name="Qin X."/>
            <person name="Deng J."/>
            <person name="Jiang H."/>
            <person name="Liu Y."/>
            <person name="Qu J."/>
            <person name="Song X.-Z."/>
            <person name="Zhang L."/>
            <person name="Thornton R."/>
            <person name="Coyle M."/>
            <person name="Francisco L."/>
            <person name="Jackson L."/>
            <person name="Javaid M."/>
            <person name="Korchina V."/>
            <person name="Kovar C."/>
            <person name="Mata R."/>
            <person name="Mathew T."/>
            <person name="Ngo R."/>
            <person name="Nguyen L."/>
            <person name="Nguyen N."/>
            <person name="Okwuonu G."/>
            <person name="Ongeri F."/>
            <person name="Pham C."/>
            <person name="Simmons D."/>
            <person name="Wilczek-Boney K."/>
            <person name="Hale W."/>
            <person name="Jakkamsetti A."/>
            <person name="Pham P."/>
            <person name="Ruth R."/>
            <person name="San Lucas F."/>
            <person name="Warren J."/>
            <person name="Zhang J."/>
            <person name="Zhao Z."/>
            <person name="Zhou C."/>
            <person name="Zhu D."/>
            <person name="Lee S."/>
            <person name="Bess C."/>
            <person name="Blankenburg K."/>
            <person name="Forbes L."/>
            <person name="Fu Q."/>
            <person name="Gubbala S."/>
            <person name="Hirani K."/>
            <person name="Jayaseelan J.C."/>
            <person name="Lara F."/>
            <person name="Munidasa M."/>
            <person name="Palculict T."/>
            <person name="Patil S."/>
            <person name="Pu L.-L."/>
            <person name="Saada N."/>
            <person name="Tang L."/>
            <person name="Weissenberger G."/>
            <person name="Zhu Y."/>
            <person name="Hemphill L."/>
            <person name="Shang Y."/>
            <person name="Youmans B."/>
            <person name="Ayvaz T."/>
            <person name="Ross M."/>
            <person name="Santibanez J."/>
            <person name="Aqrawi P."/>
            <person name="Gross S."/>
            <person name="Joshi V."/>
            <person name="Fowler G."/>
            <person name="Nazareth L."/>
            <person name="Reid J."/>
            <person name="Worley K."/>
            <person name="Petrosino J."/>
            <person name="Highlander S."/>
            <person name="Gibbs R."/>
        </authorList>
    </citation>
    <scope>NUCLEOTIDE SEQUENCE [LARGE SCALE GENOMIC DNA]</scope>
    <source>
        <strain evidence="4 5">ATCC 25577</strain>
    </source>
</reference>
<dbReference type="InterPro" id="IPR016162">
    <property type="entry name" value="Ald_DH_N"/>
</dbReference>
<evidence type="ECO:0000256" key="2">
    <source>
        <dbReference type="SAM" id="MobiDB-lite"/>
    </source>
</evidence>
<comment type="caution">
    <text evidence="4">The sequence shown here is derived from an EMBL/GenBank/DDBJ whole genome shotgun (WGS) entry which is preliminary data.</text>
</comment>
<name>G4CV69_9ACTN</name>
<dbReference type="HOGENOM" id="CLU_005391_1_10_11"/>
<dbReference type="PANTHER" id="PTHR43866">
    <property type="entry name" value="MALONATE-SEMIALDEHYDE DEHYDROGENASE"/>
    <property type="match status" value="1"/>
</dbReference>
<dbReference type="FunFam" id="3.40.309.10:FF:000002">
    <property type="entry name" value="Methylmalonate-semialdehyde dehydrogenase (Acylating)"/>
    <property type="match status" value="1"/>
</dbReference>
<dbReference type="InterPro" id="IPR010061">
    <property type="entry name" value="MeMal-semiAld_DH"/>
</dbReference>
<dbReference type="InterPro" id="IPR015590">
    <property type="entry name" value="Aldehyde_DH_dom"/>
</dbReference>
<dbReference type="SUPFAM" id="SSF53720">
    <property type="entry name" value="ALDH-like"/>
    <property type="match status" value="1"/>
</dbReference>
<dbReference type="Proteomes" id="UP000005332">
    <property type="component" value="Unassembled WGS sequence"/>
</dbReference>
<dbReference type="EMBL" id="AGBA01000005">
    <property type="protein sequence ID" value="EGY78857.1"/>
    <property type="molecule type" value="Genomic_DNA"/>
</dbReference>
<dbReference type="GO" id="GO:0006574">
    <property type="term" value="P:L-valine catabolic process"/>
    <property type="evidence" value="ECO:0007669"/>
    <property type="project" value="TreeGrafter"/>
</dbReference>
<proteinExistence type="predicted"/>
<dbReference type="NCBIfam" id="TIGR01722">
    <property type="entry name" value="MMSDH"/>
    <property type="match status" value="1"/>
</dbReference>
<dbReference type="EC" id="1.2.1.27" evidence="4"/>
<keyword evidence="1 4" id="KW-0560">Oxidoreductase</keyword>
<feature type="domain" description="Aldehyde dehydrogenase" evidence="3">
    <location>
        <begin position="41"/>
        <end position="498"/>
    </location>
</feature>
<dbReference type="CDD" id="cd07085">
    <property type="entry name" value="ALDH_F6_MMSDH"/>
    <property type="match status" value="1"/>
</dbReference>
<gene>
    <name evidence="4" type="primary">mmsA</name>
    <name evidence="4" type="ORF">HMPREF9153_0426</name>
</gene>
<dbReference type="Pfam" id="PF00171">
    <property type="entry name" value="Aldedh"/>
    <property type="match status" value="1"/>
</dbReference>
<feature type="region of interest" description="Disordered" evidence="2">
    <location>
        <begin position="1"/>
        <end position="24"/>
    </location>
</feature>
<dbReference type="GO" id="GO:0006210">
    <property type="term" value="P:thymine catabolic process"/>
    <property type="evidence" value="ECO:0007669"/>
    <property type="project" value="TreeGrafter"/>
</dbReference>
<dbReference type="PATRIC" id="fig|997355.3.peg.420"/>
<organism evidence="4 5">
    <name type="scientific">Cutibacterium avidum ATCC 25577</name>
    <dbReference type="NCBI Taxonomy" id="997355"/>
    <lineage>
        <taxon>Bacteria</taxon>
        <taxon>Bacillati</taxon>
        <taxon>Actinomycetota</taxon>
        <taxon>Actinomycetes</taxon>
        <taxon>Propionibacteriales</taxon>
        <taxon>Propionibacteriaceae</taxon>
        <taxon>Cutibacterium</taxon>
    </lineage>
</organism>
<protein>
    <submittedName>
        <fullName evidence="4">Methylmalonate-semialdehyde dehydrogenase</fullName>
        <ecNumber evidence="4">1.2.1.27</ecNumber>
    </submittedName>
</protein>
<dbReference type="Gene3D" id="3.40.309.10">
    <property type="entry name" value="Aldehyde Dehydrogenase, Chain A, domain 2"/>
    <property type="match status" value="1"/>
</dbReference>
<dbReference type="InterPro" id="IPR016161">
    <property type="entry name" value="Ald_DH/histidinol_DH"/>
</dbReference>
<evidence type="ECO:0000313" key="4">
    <source>
        <dbReference type="EMBL" id="EGY78857.1"/>
    </source>
</evidence>
<evidence type="ECO:0000259" key="3">
    <source>
        <dbReference type="Pfam" id="PF00171"/>
    </source>
</evidence>
<dbReference type="GO" id="GO:0004491">
    <property type="term" value="F:methylmalonate-semialdehyde dehydrogenase (acylating, NAD) activity"/>
    <property type="evidence" value="ECO:0007669"/>
    <property type="project" value="UniProtKB-EC"/>
</dbReference>
<evidence type="ECO:0000256" key="1">
    <source>
        <dbReference type="ARBA" id="ARBA00023002"/>
    </source>
</evidence>
<sequence length="520" mass="55468">MKKDGSWATRSQPATRKGNEPMTNTIMHWVGGESYEGTPAKRIPVENPATGKVESELLAASQADLDHAVEVAREAQKEWAKFSLAKRTAIMFKMRELVLAHQDEIAKSIVAEHGKDFNDAIGEIQRGRETLDFACGINTALKGQISTDVSSGVDIHTMRQPLGVVAGICPFNFPVMVPMWMHPIAIATGNAFILKSASPTPTASIIIARLYKEAGLPDGVFNVLGGNRDLVSGILEHPGIDGISFVGSTPVARVVQEGATRTGKRVQALGGANNHAIVMPDADLDFASQHIAAAAFGAAGERCMALPVVVAVGGVGPKLAELVKARGEKIKVGMGLDEGVEMGPVISKSAQQRIFSLVDDVEKRGAKVVLDGRNYKVDGYEDGFWVGPTVVDDVPLDSDFYKEEIFGPALAIVHADTYEEAIEIVNSSPFGNGAAIFTNDGGMARRFTIDVEAGMVGVNVPIPTPVAYYSFGGWKGSLLGDLHIHGPEGVLFNTRAKAITTRWPSESGAYAASMSFKREE</sequence>
<dbReference type="AlphaFoldDB" id="G4CV69"/>
<accession>G4CV69</accession>
<dbReference type="PANTHER" id="PTHR43866:SF4">
    <property type="entry name" value="MALONATE-SEMIALDEHYDE DEHYDROGENASE"/>
    <property type="match status" value="1"/>
</dbReference>